<evidence type="ECO:0000313" key="1">
    <source>
        <dbReference type="EMBL" id="JAD87899.1"/>
    </source>
</evidence>
<organism evidence="1">
    <name type="scientific">Arundo donax</name>
    <name type="common">Giant reed</name>
    <name type="synonym">Donax arundinaceus</name>
    <dbReference type="NCBI Taxonomy" id="35708"/>
    <lineage>
        <taxon>Eukaryota</taxon>
        <taxon>Viridiplantae</taxon>
        <taxon>Streptophyta</taxon>
        <taxon>Embryophyta</taxon>
        <taxon>Tracheophyta</taxon>
        <taxon>Spermatophyta</taxon>
        <taxon>Magnoliopsida</taxon>
        <taxon>Liliopsida</taxon>
        <taxon>Poales</taxon>
        <taxon>Poaceae</taxon>
        <taxon>PACMAD clade</taxon>
        <taxon>Arundinoideae</taxon>
        <taxon>Arundineae</taxon>
        <taxon>Arundo</taxon>
    </lineage>
</organism>
<dbReference type="AlphaFoldDB" id="A0A0A9DH33"/>
<dbReference type="EMBL" id="GBRH01209996">
    <property type="protein sequence ID" value="JAD87899.1"/>
    <property type="molecule type" value="Transcribed_RNA"/>
</dbReference>
<name>A0A0A9DH33_ARUDO</name>
<proteinExistence type="predicted"/>
<sequence length="91" mass="10583">MPEDSEDSRIPFIPNFPGNQNNEQSECLSWYSGCVGCHRPPLLDTVVVHQCYTMLLTLPMDTFQDRWIRLQVNLEQWIRSSTSSALRYTSM</sequence>
<reference evidence="1" key="1">
    <citation type="submission" date="2014-09" db="EMBL/GenBank/DDBJ databases">
        <authorList>
            <person name="Magalhaes I.L.F."/>
            <person name="Oliveira U."/>
            <person name="Santos F.R."/>
            <person name="Vidigal T.H.D.A."/>
            <person name="Brescovit A.D."/>
            <person name="Santos A.J."/>
        </authorList>
    </citation>
    <scope>NUCLEOTIDE SEQUENCE</scope>
    <source>
        <tissue evidence="1">Shoot tissue taken approximately 20 cm above the soil surface</tissue>
    </source>
</reference>
<protein>
    <submittedName>
        <fullName evidence="1">Uncharacterized protein</fullName>
    </submittedName>
</protein>
<reference evidence="1" key="2">
    <citation type="journal article" date="2015" name="Data Brief">
        <title>Shoot transcriptome of the giant reed, Arundo donax.</title>
        <authorList>
            <person name="Barrero R.A."/>
            <person name="Guerrero F.D."/>
            <person name="Moolhuijzen P."/>
            <person name="Goolsby J.A."/>
            <person name="Tidwell J."/>
            <person name="Bellgard S.E."/>
            <person name="Bellgard M.I."/>
        </authorList>
    </citation>
    <scope>NUCLEOTIDE SEQUENCE</scope>
    <source>
        <tissue evidence="1">Shoot tissue taken approximately 20 cm above the soil surface</tissue>
    </source>
</reference>
<accession>A0A0A9DH33</accession>